<gene>
    <name evidence="2" type="ORF">NX773_13675</name>
</gene>
<feature type="transmembrane region" description="Helical" evidence="1">
    <location>
        <begin position="54"/>
        <end position="74"/>
    </location>
</feature>
<dbReference type="Proteomes" id="UP001205861">
    <property type="component" value="Unassembled WGS sequence"/>
</dbReference>
<dbReference type="RefSeq" id="WP_258856879.1">
    <property type="nucleotide sequence ID" value="NZ_JANUGV010000003.1"/>
</dbReference>
<evidence type="ECO:0000256" key="1">
    <source>
        <dbReference type="SAM" id="Phobius"/>
    </source>
</evidence>
<proteinExistence type="predicted"/>
<evidence type="ECO:0000313" key="3">
    <source>
        <dbReference type="Proteomes" id="UP001205861"/>
    </source>
</evidence>
<comment type="caution">
    <text evidence="2">The sequence shown here is derived from an EMBL/GenBank/DDBJ whole genome shotgun (WGS) entry which is preliminary data.</text>
</comment>
<reference evidence="2 3" key="1">
    <citation type="submission" date="2022-08" db="EMBL/GenBank/DDBJ databases">
        <title>Reclassification of Massilia species as members of the genera Telluria, Duganella, Pseudoduganella, Mokoshia gen. nov. and Zemynaea gen. nov. using orthogonal and non-orthogonal genome-based approaches.</title>
        <authorList>
            <person name="Bowman J.P."/>
        </authorList>
    </citation>
    <scope>NUCLEOTIDE SEQUENCE [LARGE SCALE GENOMIC DNA]</scope>
    <source>
        <strain evidence="2 3">JCM 31607</strain>
    </source>
</reference>
<keyword evidence="1" id="KW-0812">Transmembrane</keyword>
<protein>
    <submittedName>
        <fullName evidence="2">Uncharacterized protein</fullName>
    </submittedName>
</protein>
<name>A0ABT2BL65_9BURK</name>
<keyword evidence="1" id="KW-1133">Transmembrane helix</keyword>
<sequence>MDDDFDYSALVEKLKASGTPVLQAISEASTFSRLHRKLESEIYRLKLREQTHEFQINVLTVMVVALFFLLLFVLSRMERF</sequence>
<organism evidence="2 3">
    <name type="scientific">Massilia solisilvae</name>
    <dbReference type="NCBI Taxonomy" id="1811225"/>
    <lineage>
        <taxon>Bacteria</taxon>
        <taxon>Pseudomonadati</taxon>
        <taxon>Pseudomonadota</taxon>
        <taxon>Betaproteobacteria</taxon>
        <taxon>Burkholderiales</taxon>
        <taxon>Oxalobacteraceae</taxon>
        <taxon>Telluria group</taxon>
        <taxon>Massilia</taxon>
    </lineage>
</organism>
<accession>A0ABT2BL65</accession>
<keyword evidence="1" id="KW-0472">Membrane</keyword>
<keyword evidence="3" id="KW-1185">Reference proteome</keyword>
<dbReference type="EMBL" id="JANUGV010000003">
    <property type="protein sequence ID" value="MCS0609217.1"/>
    <property type="molecule type" value="Genomic_DNA"/>
</dbReference>
<evidence type="ECO:0000313" key="2">
    <source>
        <dbReference type="EMBL" id="MCS0609217.1"/>
    </source>
</evidence>